<sequence length="126" mass="14251">MNLIDIMKNDIHILTNSQKIIGTLLVTGISMVIVFLVLIIISFSLNIMNRLICTQDKKETKKVNKNKDSKDNKELIAVISAVIAASLGTSTNNIVVRNIVRVKDEESNWSKNGRIEQMNNFNFFNK</sequence>
<keyword evidence="4 6" id="KW-1133">Transmembrane helix</keyword>
<dbReference type="Pfam" id="PF04277">
    <property type="entry name" value="OAD_gamma"/>
    <property type="match status" value="1"/>
</dbReference>
<proteinExistence type="predicted"/>
<dbReference type="AlphaFoldDB" id="A0A1M5TB06"/>
<dbReference type="InterPro" id="IPR005899">
    <property type="entry name" value="Na_pump_deCOase"/>
</dbReference>
<evidence type="ECO:0000256" key="3">
    <source>
        <dbReference type="ARBA" id="ARBA00022692"/>
    </source>
</evidence>
<evidence type="ECO:0000313" key="7">
    <source>
        <dbReference type="EMBL" id="SHH47868.1"/>
    </source>
</evidence>
<keyword evidence="3 6" id="KW-0812">Transmembrane</keyword>
<keyword evidence="8" id="KW-1185">Reference proteome</keyword>
<dbReference type="RefSeq" id="WP_072726177.1">
    <property type="nucleotide sequence ID" value="NZ_FQXH01000030.1"/>
</dbReference>
<keyword evidence="2" id="KW-1003">Cell membrane</keyword>
<keyword evidence="5 6" id="KW-0472">Membrane</keyword>
<dbReference type="GO" id="GO:0005886">
    <property type="term" value="C:plasma membrane"/>
    <property type="evidence" value="ECO:0007669"/>
    <property type="project" value="UniProtKB-SubCell"/>
</dbReference>
<feature type="transmembrane region" description="Helical" evidence="6">
    <location>
        <begin position="20"/>
        <end position="48"/>
    </location>
</feature>
<evidence type="ECO:0000256" key="5">
    <source>
        <dbReference type="ARBA" id="ARBA00023136"/>
    </source>
</evidence>
<evidence type="ECO:0000256" key="6">
    <source>
        <dbReference type="SAM" id="Phobius"/>
    </source>
</evidence>
<comment type="subcellular location">
    <subcellularLocation>
        <location evidence="1">Cell membrane</location>
    </subcellularLocation>
</comment>
<dbReference type="EMBL" id="FQXH01000030">
    <property type="protein sequence ID" value="SHH47868.1"/>
    <property type="molecule type" value="Genomic_DNA"/>
</dbReference>
<evidence type="ECO:0000313" key="8">
    <source>
        <dbReference type="Proteomes" id="UP000242520"/>
    </source>
</evidence>
<dbReference type="STRING" id="1123350.SAMN02744040_02094"/>
<evidence type="ECO:0000256" key="2">
    <source>
        <dbReference type="ARBA" id="ARBA00022475"/>
    </source>
</evidence>
<dbReference type="Proteomes" id="UP000242520">
    <property type="component" value="Unassembled WGS sequence"/>
</dbReference>
<dbReference type="GO" id="GO:0015081">
    <property type="term" value="F:sodium ion transmembrane transporter activity"/>
    <property type="evidence" value="ECO:0007669"/>
    <property type="project" value="InterPro"/>
</dbReference>
<gene>
    <name evidence="7" type="ORF">SAMN02744040_02094</name>
</gene>
<dbReference type="GO" id="GO:0036376">
    <property type="term" value="P:sodium ion export across plasma membrane"/>
    <property type="evidence" value="ECO:0007669"/>
    <property type="project" value="InterPro"/>
</dbReference>
<organism evidence="7 8">
    <name type="scientific">Tepidibacter thalassicus DSM 15285</name>
    <dbReference type="NCBI Taxonomy" id="1123350"/>
    <lineage>
        <taxon>Bacteria</taxon>
        <taxon>Bacillati</taxon>
        <taxon>Bacillota</taxon>
        <taxon>Clostridia</taxon>
        <taxon>Peptostreptococcales</taxon>
        <taxon>Peptostreptococcaceae</taxon>
        <taxon>Tepidibacter</taxon>
    </lineage>
</organism>
<reference evidence="8" key="1">
    <citation type="submission" date="2016-11" db="EMBL/GenBank/DDBJ databases">
        <authorList>
            <person name="Varghese N."/>
            <person name="Submissions S."/>
        </authorList>
    </citation>
    <scope>NUCLEOTIDE SEQUENCE [LARGE SCALE GENOMIC DNA]</scope>
    <source>
        <strain evidence="8">DSM 15285</strain>
    </source>
</reference>
<evidence type="ECO:0000256" key="4">
    <source>
        <dbReference type="ARBA" id="ARBA00022989"/>
    </source>
</evidence>
<name>A0A1M5TB06_9FIRM</name>
<protein>
    <submittedName>
        <fullName evidence="7">Na+-transporting methylmalonyl-CoA/oxaloacetate decarboxylase, gamma subunit</fullName>
    </submittedName>
</protein>
<evidence type="ECO:0000256" key="1">
    <source>
        <dbReference type="ARBA" id="ARBA00004236"/>
    </source>
</evidence>
<accession>A0A1M5TB06</accession>